<dbReference type="InterPro" id="IPR055878">
    <property type="entry name" value="DUF7455"/>
</dbReference>
<protein>
    <recommendedName>
        <fullName evidence="2">DUF7455 domain-containing protein</fullName>
    </recommendedName>
</protein>
<keyword evidence="4" id="KW-1185">Reference proteome</keyword>
<dbReference type="RefSeq" id="WP_248813145.1">
    <property type="nucleotide sequence ID" value="NZ_JALKFT010000002.1"/>
</dbReference>
<reference evidence="3 4" key="1">
    <citation type="submission" date="2022-04" db="EMBL/GenBank/DDBJ databases">
        <title>Genome diversity in the genus Frankia.</title>
        <authorList>
            <person name="Carlos-Shanley C."/>
            <person name="Hahn D."/>
        </authorList>
    </citation>
    <scope>NUCLEOTIDE SEQUENCE [LARGE SCALE GENOMIC DNA]</scope>
    <source>
        <strain evidence="3 4">Ag45/Mut15</strain>
    </source>
</reference>
<dbReference type="Pfam" id="PF24254">
    <property type="entry name" value="DUF7455"/>
    <property type="match status" value="1"/>
</dbReference>
<accession>A0ABT0JSR7</accession>
<organism evidence="3 4">
    <name type="scientific">Frankia umida</name>
    <dbReference type="NCBI Taxonomy" id="573489"/>
    <lineage>
        <taxon>Bacteria</taxon>
        <taxon>Bacillati</taxon>
        <taxon>Actinomycetota</taxon>
        <taxon>Actinomycetes</taxon>
        <taxon>Frankiales</taxon>
        <taxon>Frankiaceae</taxon>
        <taxon>Frankia</taxon>
    </lineage>
</organism>
<feature type="region of interest" description="Disordered" evidence="1">
    <location>
        <begin position="1"/>
        <end position="31"/>
    </location>
</feature>
<evidence type="ECO:0000256" key="1">
    <source>
        <dbReference type="SAM" id="MobiDB-lite"/>
    </source>
</evidence>
<dbReference type="Proteomes" id="UP001201873">
    <property type="component" value="Unassembled WGS sequence"/>
</dbReference>
<feature type="domain" description="DUF7455" evidence="2">
    <location>
        <begin position="41"/>
        <end position="91"/>
    </location>
</feature>
<proteinExistence type="predicted"/>
<sequence>MSFRGARRTHPVVPTAGYDAERSRPAGGPSVGQAVPIDAAARACCCPSQPVARVVLPGAGDRAAQEIFLCAHHLRASAARLRELDAPIYDEFGLPVTTPEKIFVGVRVDGAGDRNAKEGASCAPVTS</sequence>
<evidence type="ECO:0000259" key="2">
    <source>
        <dbReference type="Pfam" id="PF24254"/>
    </source>
</evidence>
<evidence type="ECO:0000313" key="4">
    <source>
        <dbReference type="Proteomes" id="UP001201873"/>
    </source>
</evidence>
<name>A0ABT0JSR7_9ACTN</name>
<dbReference type="EMBL" id="JALKFT010000002">
    <property type="protein sequence ID" value="MCK9874610.1"/>
    <property type="molecule type" value="Genomic_DNA"/>
</dbReference>
<evidence type="ECO:0000313" key="3">
    <source>
        <dbReference type="EMBL" id="MCK9874610.1"/>
    </source>
</evidence>
<feature type="compositionally biased region" description="Basic residues" evidence="1">
    <location>
        <begin position="1"/>
        <end position="10"/>
    </location>
</feature>
<gene>
    <name evidence="3" type="ORF">MXD59_02230</name>
</gene>
<comment type="caution">
    <text evidence="3">The sequence shown here is derived from an EMBL/GenBank/DDBJ whole genome shotgun (WGS) entry which is preliminary data.</text>
</comment>